<reference evidence="2" key="2">
    <citation type="submission" date="2022-01" db="EMBL/GenBank/DDBJ databases">
        <authorList>
            <person name="Yamashiro T."/>
            <person name="Shiraishi A."/>
            <person name="Satake H."/>
            <person name="Nakayama K."/>
        </authorList>
    </citation>
    <scope>NUCLEOTIDE SEQUENCE</scope>
</reference>
<dbReference type="Proteomes" id="UP001151760">
    <property type="component" value="Unassembled WGS sequence"/>
</dbReference>
<keyword evidence="3" id="KW-1185">Reference proteome</keyword>
<dbReference type="PROSITE" id="PS50181">
    <property type="entry name" value="FBOX"/>
    <property type="match status" value="1"/>
</dbReference>
<dbReference type="SUPFAM" id="SSF81383">
    <property type="entry name" value="F-box domain"/>
    <property type="match status" value="1"/>
</dbReference>
<dbReference type="SMART" id="SM00256">
    <property type="entry name" value="FBOX"/>
    <property type="match status" value="1"/>
</dbReference>
<dbReference type="PANTHER" id="PTHR31672">
    <property type="entry name" value="BNACNNG10540D PROTEIN"/>
    <property type="match status" value="1"/>
</dbReference>
<accession>A0ABQ5CL45</accession>
<protein>
    <submittedName>
        <fullName evidence="2">F-box domain-containing protein</fullName>
    </submittedName>
</protein>
<feature type="domain" description="F-box" evidence="1">
    <location>
        <begin position="1"/>
        <end position="43"/>
    </location>
</feature>
<dbReference type="PANTHER" id="PTHR31672:SF13">
    <property type="entry name" value="F-BOX PROTEIN CPR30-LIKE"/>
    <property type="match status" value="1"/>
</dbReference>
<evidence type="ECO:0000259" key="1">
    <source>
        <dbReference type="PROSITE" id="PS50181"/>
    </source>
</evidence>
<sequence length="249" mass="28744">MAELVPDVLEKILITLDVTDLIRCKSVCKFWHSLISRSLFVTAHMNHGYNNDRMYHESGHRRILMSCPGHEYNCYILGSANGLACIKAGVEIFVANPSTREVKNIQKKVPEFIILKRSVHTPCCASFKIKSGKTLEKLYHDCSAPMKCLYPMTQVMKPLRLAVWGLLMKNYNVPHSWTAFPSRHARKHNDVEHYLKNLKDYVPNTSIFDENIKYRQDLGILWSPIICTKSLYLPYFTGRQKRKNDAHSS</sequence>
<comment type="caution">
    <text evidence="2">The sequence shown here is derived from an EMBL/GenBank/DDBJ whole genome shotgun (WGS) entry which is preliminary data.</text>
</comment>
<reference evidence="2" key="1">
    <citation type="journal article" date="2022" name="Int. J. Mol. Sci.">
        <title>Draft Genome of Tanacetum Coccineum: Genomic Comparison of Closely Related Tanacetum-Family Plants.</title>
        <authorList>
            <person name="Yamashiro T."/>
            <person name="Shiraishi A."/>
            <person name="Nakayama K."/>
            <person name="Satake H."/>
        </authorList>
    </citation>
    <scope>NUCLEOTIDE SEQUENCE</scope>
</reference>
<dbReference type="InterPro" id="IPR036047">
    <property type="entry name" value="F-box-like_dom_sf"/>
</dbReference>
<dbReference type="EMBL" id="BQNB010014383">
    <property type="protein sequence ID" value="GJT27518.1"/>
    <property type="molecule type" value="Genomic_DNA"/>
</dbReference>
<gene>
    <name evidence="2" type="ORF">Tco_0907793</name>
</gene>
<name>A0ABQ5CL45_9ASTR</name>
<evidence type="ECO:0000313" key="3">
    <source>
        <dbReference type="Proteomes" id="UP001151760"/>
    </source>
</evidence>
<dbReference type="InterPro" id="IPR050796">
    <property type="entry name" value="SCF_F-box_component"/>
</dbReference>
<organism evidence="2 3">
    <name type="scientific">Tanacetum coccineum</name>
    <dbReference type="NCBI Taxonomy" id="301880"/>
    <lineage>
        <taxon>Eukaryota</taxon>
        <taxon>Viridiplantae</taxon>
        <taxon>Streptophyta</taxon>
        <taxon>Embryophyta</taxon>
        <taxon>Tracheophyta</taxon>
        <taxon>Spermatophyta</taxon>
        <taxon>Magnoliopsida</taxon>
        <taxon>eudicotyledons</taxon>
        <taxon>Gunneridae</taxon>
        <taxon>Pentapetalae</taxon>
        <taxon>asterids</taxon>
        <taxon>campanulids</taxon>
        <taxon>Asterales</taxon>
        <taxon>Asteraceae</taxon>
        <taxon>Asteroideae</taxon>
        <taxon>Anthemideae</taxon>
        <taxon>Anthemidinae</taxon>
        <taxon>Tanacetum</taxon>
    </lineage>
</organism>
<dbReference type="Pfam" id="PF00646">
    <property type="entry name" value="F-box"/>
    <property type="match status" value="1"/>
</dbReference>
<dbReference type="InterPro" id="IPR001810">
    <property type="entry name" value="F-box_dom"/>
</dbReference>
<proteinExistence type="predicted"/>
<dbReference type="Gene3D" id="1.20.1280.50">
    <property type="match status" value="1"/>
</dbReference>
<evidence type="ECO:0000313" key="2">
    <source>
        <dbReference type="EMBL" id="GJT27518.1"/>
    </source>
</evidence>